<name>A0A2H3DES8_ARMGA</name>
<proteinExistence type="predicted"/>
<dbReference type="InParanoid" id="A0A2H3DES8"/>
<evidence type="ECO:0000313" key="1">
    <source>
        <dbReference type="EMBL" id="PBK89358.1"/>
    </source>
</evidence>
<reference evidence="2" key="1">
    <citation type="journal article" date="2017" name="Nat. Ecol. Evol.">
        <title>Genome expansion and lineage-specific genetic innovations in the forest pathogenic fungi Armillaria.</title>
        <authorList>
            <person name="Sipos G."/>
            <person name="Prasanna A.N."/>
            <person name="Walter M.C."/>
            <person name="O'Connor E."/>
            <person name="Balint B."/>
            <person name="Krizsan K."/>
            <person name="Kiss B."/>
            <person name="Hess J."/>
            <person name="Varga T."/>
            <person name="Slot J."/>
            <person name="Riley R."/>
            <person name="Boka B."/>
            <person name="Rigling D."/>
            <person name="Barry K."/>
            <person name="Lee J."/>
            <person name="Mihaltcheva S."/>
            <person name="LaButti K."/>
            <person name="Lipzen A."/>
            <person name="Waldron R."/>
            <person name="Moloney N.M."/>
            <person name="Sperisen C."/>
            <person name="Kredics L."/>
            <person name="Vagvoelgyi C."/>
            <person name="Patrignani A."/>
            <person name="Fitzpatrick D."/>
            <person name="Nagy I."/>
            <person name="Doyle S."/>
            <person name="Anderson J.B."/>
            <person name="Grigoriev I.V."/>
            <person name="Gueldener U."/>
            <person name="Muensterkoetter M."/>
            <person name="Nagy L.G."/>
        </authorList>
    </citation>
    <scope>NUCLEOTIDE SEQUENCE [LARGE SCALE GENOMIC DNA]</scope>
    <source>
        <strain evidence="2">Ar21-2</strain>
    </source>
</reference>
<gene>
    <name evidence="1" type="ORF">ARMGADRAFT_1015524</name>
</gene>
<organism evidence="1 2">
    <name type="scientific">Armillaria gallica</name>
    <name type="common">Bulbous honey fungus</name>
    <name type="synonym">Armillaria bulbosa</name>
    <dbReference type="NCBI Taxonomy" id="47427"/>
    <lineage>
        <taxon>Eukaryota</taxon>
        <taxon>Fungi</taxon>
        <taxon>Dikarya</taxon>
        <taxon>Basidiomycota</taxon>
        <taxon>Agaricomycotina</taxon>
        <taxon>Agaricomycetes</taxon>
        <taxon>Agaricomycetidae</taxon>
        <taxon>Agaricales</taxon>
        <taxon>Marasmiineae</taxon>
        <taxon>Physalacriaceae</taxon>
        <taxon>Armillaria</taxon>
    </lineage>
</organism>
<dbReference type="AlphaFoldDB" id="A0A2H3DES8"/>
<accession>A0A2H3DES8</accession>
<evidence type="ECO:0000313" key="2">
    <source>
        <dbReference type="Proteomes" id="UP000217790"/>
    </source>
</evidence>
<keyword evidence="2" id="KW-1185">Reference proteome</keyword>
<dbReference type="Proteomes" id="UP000217790">
    <property type="component" value="Unassembled WGS sequence"/>
</dbReference>
<dbReference type="EMBL" id="KZ293669">
    <property type="protein sequence ID" value="PBK89358.1"/>
    <property type="molecule type" value="Genomic_DNA"/>
</dbReference>
<sequence>MTVLNEGTHKISAGVQVVDPSKITFLSRIPVIHLSSSRGEGHIVAADPVRHAGTTRPQLSVE</sequence>
<protein>
    <submittedName>
        <fullName evidence="1">Uncharacterized protein</fullName>
    </submittedName>
</protein>
<feature type="non-terminal residue" evidence="1">
    <location>
        <position position="62"/>
    </location>
</feature>